<dbReference type="InterPro" id="IPR005467">
    <property type="entry name" value="His_kinase_dom"/>
</dbReference>
<name>A0A1H9P2K3_9SPHI</name>
<dbReference type="CDD" id="cd00082">
    <property type="entry name" value="HisKA"/>
    <property type="match status" value="1"/>
</dbReference>
<dbReference type="SUPFAM" id="SSF47384">
    <property type="entry name" value="Homodimeric domain of signal transducing histidine kinase"/>
    <property type="match status" value="1"/>
</dbReference>
<dbReference type="Proteomes" id="UP000199572">
    <property type="component" value="Unassembled WGS sequence"/>
</dbReference>
<evidence type="ECO:0000256" key="6">
    <source>
        <dbReference type="ARBA" id="ARBA00023012"/>
    </source>
</evidence>
<evidence type="ECO:0000256" key="2">
    <source>
        <dbReference type="ARBA" id="ARBA00012438"/>
    </source>
</evidence>
<keyword evidence="3" id="KW-0597">Phosphoprotein</keyword>
<keyword evidence="4" id="KW-0808">Transferase</keyword>
<dbReference type="SMART" id="SM00028">
    <property type="entry name" value="TPR"/>
    <property type="match status" value="6"/>
</dbReference>
<keyword evidence="5 10" id="KW-0418">Kinase</keyword>
<feature type="transmembrane region" description="Helical" evidence="8">
    <location>
        <begin position="509"/>
        <end position="527"/>
    </location>
</feature>
<evidence type="ECO:0000256" key="5">
    <source>
        <dbReference type="ARBA" id="ARBA00022777"/>
    </source>
</evidence>
<dbReference type="SUPFAM" id="SSF55874">
    <property type="entry name" value="ATPase domain of HSP90 chaperone/DNA topoisomerase II/histidine kinase"/>
    <property type="match status" value="1"/>
</dbReference>
<dbReference type="STRING" id="390241.SAMN04488023_1094"/>
<dbReference type="SMART" id="SM00388">
    <property type="entry name" value="HisKA"/>
    <property type="match status" value="1"/>
</dbReference>
<feature type="repeat" description="TPR" evidence="7">
    <location>
        <begin position="140"/>
        <end position="173"/>
    </location>
</feature>
<dbReference type="PROSITE" id="PS50109">
    <property type="entry name" value="HIS_KIN"/>
    <property type="match status" value="1"/>
</dbReference>
<comment type="catalytic activity">
    <reaction evidence="1">
        <text>ATP + protein L-histidine = ADP + protein N-phospho-L-histidine.</text>
        <dbReference type="EC" id="2.7.13.3"/>
    </reaction>
</comment>
<dbReference type="InterPro" id="IPR011990">
    <property type="entry name" value="TPR-like_helical_dom_sf"/>
</dbReference>
<evidence type="ECO:0000256" key="7">
    <source>
        <dbReference type="PROSITE-ProRule" id="PRU00339"/>
    </source>
</evidence>
<dbReference type="GO" id="GO:0000155">
    <property type="term" value="F:phosphorelay sensor kinase activity"/>
    <property type="evidence" value="ECO:0007669"/>
    <property type="project" value="InterPro"/>
</dbReference>
<dbReference type="InterPro" id="IPR050736">
    <property type="entry name" value="Sensor_HK_Regulatory"/>
</dbReference>
<keyword evidence="8" id="KW-0472">Membrane</keyword>
<dbReference type="PRINTS" id="PR00344">
    <property type="entry name" value="BCTRLSENSOR"/>
</dbReference>
<dbReference type="PANTHER" id="PTHR43711">
    <property type="entry name" value="TWO-COMPONENT HISTIDINE KINASE"/>
    <property type="match status" value="1"/>
</dbReference>
<gene>
    <name evidence="10" type="ORF">SAMN04488023_1094</name>
</gene>
<dbReference type="AlphaFoldDB" id="A0A1H9P2K3"/>
<evidence type="ECO:0000256" key="8">
    <source>
        <dbReference type="SAM" id="Phobius"/>
    </source>
</evidence>
<protein>
    <recommendedName>
        <fullName evidence="2">histidine kinase</fullName>
        <ecNumber evidence="2">2.7.13.3</ecNumber>
    </recommendedName>
</protein>
<evidence type="ECO:0000313" key="11">
    <source>
        <dbReference type="Proteomes" id="UP000199572"/>
    </source>
</evidence>
<keyword evidence="11" id="KW-1185">Reference proteome</keyword>
<dbReference type="OrthoDB" id="9810447at2"/>
<dbReference type="SMART" id="SM00387">
    <property type="entry name" value="HATPase_c"/>
    <property type="match status" value="1"/>
</dbReference>
<proteinExistence type="predicted"/>
<dbReference type="InterPro" id="IPR036097">
    <property type="entry name" value="HisK_dim/P_sf"/>
</dbReference>
<dbReference type="EMBL" id="FOGG01000009">
    <property type="protein sequence ID" value="SER42297.1"/>
    <property type="molecule type" value="Genomic_DNA"/>
</dbReference>
<keyword evidence="6" id="KW-0902">Two-component regulatory system</keyword>
<feature type="repeat" description="TPR" evidence="7">
    <location>
        <begin position="274"/>
        <end position="307"/>
    </location>
</feature>
<feature type="domain" description="Histidine kinase" evidence="9">
    <location>
        <begin position="559"/>
        <end position="778"/>
    </location>
</feature>
<dbReference type="EC" id="2.7.13.3" evidence="2"/>
<dbReference type="PROSITE" id="PS50005">
    <property type="entry name" value="TPR"/>
    <property type="match status" value="3"/>
</dbReference>
<evidence type="ECO:0000256" key="3">
    <source>
        <dbReference type="ARBA" id="ARBA00022553"/>
    </source>
</evidence>
<reference evidence="10 11" key="1">
    <citation type="submission" date="2016-10" db="EMBL/GenBank/DDBJ databases">
        <authorList>
            <person name="de Groot N.N."/>
        </authorList>
    </citation>
    <scope>NUCLEOTIDE SEQUENCE [LARGE SCALE GENOMIC DNA]</scope>
    <source>
        <strain evidence="10 11">DSM 18610</strain>
    </source>
</reference>
<dbReference type="InterPro" id="IPR003661">
    <property type="entry name" value="HisK_dim/P_dom"/>
</dbReference>
<feature type="repeat" description="TPR" evidence="7">
    <location>
        <begin position="314"/>
        <end position="347"/>
    </location>
</feature>
<dbReference type="Pfam" id="PF13424">
    <property type="entry name" value="TPR_12"/>
    <property type="match status" value="1"/>
</dbReference>
<accession>A0A1H9P2K3</accession>
<evidence type="ECO:0000256" key="1">
    <source>
        <dbReference type="ARBA" id="ARBA00000085"/>
    </source>
</evidence>
<dbReference type="InterPro" id="IPR019734">
    <property type="entry name" value="TPR_rpt"/>
</dbReference>
<sequence>MDKRFKKQFFLSKRSQILVIVVLMLLISARGFCQNLSPQMRLDSLLALNQKNLRTDSTKVKILLQLSRQYSNMDNADKVEEYTDQAVDLAHKIDQKKFSAIAYYRRGLFYHNHNNHQKAEENYLMAINEYASINNLNRIGSTYLDLGNLYASIPDYAKALEVNQKALAIFEKANNEADMARCYTNISDIYQDLGQQSQALVYLKLALKLLKKKNENSREVAVVYHMIGRNYLEANAAELAKMSVKPNQKLKLALDHFNKSLKVAETLEDNGIVASNMRSIGNVYNELGSKEYALNAYLKSVDLSKKEDDKGAYAASLYALGNFYRQEGDFGNATVLLNNSLKVAQEDNVLDLEKNSALALSDVYEKERDYNKSLIFYKQYINVRDRIFNEDKEKEITRRQMQLDFGVKERDFLLHQKITDGELQRQVLLAQKQQQELILKKQQLALSDKERSLQRLTFLKKQADLEIEREIQASKFERAKMQARYETSLRDKQISKQEQQIKFDWKIKIFLSVAITLILLAALVIFFNQRKTNRLNKIINHQKRELEQLSRVKDRIFSVVSHDMRVPINSLISFIQLLEAGNIEQEKLSRYAASLKHNLAYTSTMMENLLNWAASQMQGFNPYLEQIDVSALLQETQQALQSAADQKGVEILNYMPAGIQGKTDSNMLSLVLRNLVSNAIKFTPQGGSISIFSGELNNHLQIKIVDTGVGLTPKQINHFNKMGHLGAGVTTLGTNKEKGTGLGLLLCRTFVGLMDGKITVESNTPQGSVFTIELNKEV</sequence>
<organism evidence="10 11">
    <name type="scientific">Pedobacter rhizosphaerae</name>
    <dbReference type="NCBI Taxonomy" id="390241"/>
    <lineage>
        <taxon>Bacteria</taxon>
        <taxon>Pseudomonadati</taxon>
        <taxon>Bacteroidota</taxon>
        <taxon>Sphingobacteriia</taxon>
        <taxon>Sphingobacteriales</taxon>
        <taxon>Sphingobacteriaceae</taxon>
        <taxon>Pedobacter</taxon>
    </lineage>
</organism>
<keyword evidence="8" id="KW-0812">Transmembrane</keyword>
<dbReference type="Gene3D" id="1.25.40.10">
    <property type="entry name" value="Tetratricopeptide repeat domain"/>
    <property type="match status" value="2"/>
</dbReference>
<dbReference type="PANTHER" id="PTHR43711:SF31">
    <property type="entry name" value="HISTIDINE KINASE"/>
    <property type="match status" value="1"/>
</dbReference>
<dbReference type="InterPro" id="IPR036890">
    <property type="entry name" value="HATPase_C_sf"/>
</dbReference>
<dbReference type="Gene3D" id="3.30.565.10">
    <property type="entry name" value="Histidine kinase-like ATPase, C-terminal domain"/>
    <property type="match status" value="1"/>
</dbReference>
<dbReference type="Pfam" id="PF02518">
    <property type="entry name" value="HATPase_c"/>
    <property type="match status" value="1"/>
</dbReference>
<dbReference type="InterPro" id="IPR004358">
    <property type="entry name" value="Sig_transdc_His_kin-like_C"/>
</dbReference>
<evidence type="ECO:0000259" key="9">
    <source>
        <dbReference type="PROSITE" id="PS50109"/>
    </source>
</evidence>
<evidence type="ECO:0000313" key="10">
    <source>
        <dbReference type="EMBL" id="SER42297.1"/>
    </source>
</evidence>
<dbReference type="InterPro" id="IPR003594">
    <property type="entry name" value="HATPase_dom"/>
</dbReference>
<keyword evidence="8" id="KW-1133">Transmembrane helix</keyword>
<evidence type="ECO:0000256" key="4">
    <source>
        <dbReference type="ARBA" id="ARBA00022679"/>
    </source>
</evidence>
<keyword evidence="7" id="KW-0802">TPR repeat</keyword>
<dbReference type="Gene3D" id="1.10.287.130">
    <property type="match status" value="1"/>
</dbReference>
<dbReference type="SUPFAM" id="SSF48452">
    <property type="entry name" value="TPR-like"/>
    <property type="match status" value="2"/>
</dbReference>